<protein>
    <submittedName>
        <fullName evidence="2">AsmA family protein</fullName>
    </submittedName>
</protein>
<reference evidence="2 3" key="1">
    <citation type="submission" date="2022-11" db="EMBL/GenBank/DDBJ databases">
        <title>The characterization of three novel Bacteroidetes species and genomic analysis of their roles in tidal elemental geochemical cycles.</title>
        <authorList>
            <person name="Ma K."/>
        </authorList>
    </citation>
    <scope>NUCLEOTIDE SEQUENCE [LARGE SCALE GENOMIC DNA]</scope>
    <source>
        <strain evidence="2 3">M17</strain>
    </source>
</reference>
<dbReference type="RefSeq" id="WP_266057447.1">
    <property type="nucleotide sequence ID" value="NZ_JAPFQN010000006.1"/>
</dbReference>
<dbReference type="PANTHER" id="PTHR30441">
    <property type="entry name" value="DUF748 DOMAIN-CONTAINING PROTEIN"/>
    <property type="match status" value="1"/>
</dbReference>
<name>A0ABT3RSZ0_9BACT</name>
<dbReference type="Proteomes" id="UP001209885">
    <property type="component" value="Unassembled WGS sequence"/>
</dbReference>
<accession>A0ABT3RSZ0</accession>
<evidence type="ECO:0000259" key="1">
    <source>
        <dbReference type="Pfam" id="PF05170"/>
    </source>
</evidence>
<sequence>MKKVLIILVSIIVILLIAAITLPIIFKDDIKKAVDDAIAENVDADVFYDAESFSISFFTHFPTLTVSIDEIGLVGRGDFEGIPLTEIQEFEVSLKPLSVIFGDQIEVSAIYIRKPQVYALILQDGKANYDIFISEEEVEEETDTASSEVAVQINHWEISDGKIIYEDRSANMILELYGLNHSGSGNFENTVLDMETETSIDTVSFEFEEVQYLSNKSFYADIILNMDLEKMRFEFKENHFKVNEFAFNLNGVFEMPEEDITMDITFGAEDNSFKSLLSLIPGIYTESFDVIETTGAFSFDGWTKGTYNENSLPGFGLDLVVKNSSFKYDDLPTPVENIKGTLKILCPEGDIDYTSIDISNFHFNIEDNPFDLNLAIKNLVDYPIDLDARAKLDLEKVTRVFPVENTSLKGIFTLEAKAEGKYDSVRNIIPAFNLDATLENGYVKNADYPVPLEDIHFEAHSYSKDGSMQNAVFNLTDMSFLLGEDKVNASAYVVNFDSPNWDAKVNGKLDVAELNKVYPIEGVDMAGTIIANVQSKGKFSDVEAENYTALQTSGSVSLRNFKYSDQESMPQGVEITTADAVFTPANINIKTVDGKSGQSDFKASGTVNNYMGYVMNDGLLSGEFNVSSNFFNVNEFMAEDEQETEEEEESELEVIKVPENLDLVLHTNANEVKYDNLTLSNLSGDLIVRNSTVRLESLVFNSLGGQFTTSGSYNTENIDKPKFDISLNIKNLSIPKSYQNFNTVQALAPIAEDMTGYFNTDLSLDGELLQDFSPKLSSLSGSGLIEIIDAAIKDSGLIEGITEITKLKDADSFGLKDALVNFTIKDGYVTTQPFDVSISGYEAEVSGRTGIDGSVDYIFNIDVPTGAAGSAINKLASSITGGKDVVGDEITIPVKVGGKFNDLTFGLAGGPGTKTGSESATGQVTDAIKDEAQAELDSQKKVVEDSANVVVQTAKDSVSNVAEEKIEEGQEELKEKAENALKDIFGKKKKKDDGN</sequence>
<organism evidence="2 3">
    <name type="scientific">Mangrovivirga halotolerans</name>
    <dbReference type="NCBI Taxonomy" id="2993936"/>
    <lineage>
        <taxon>Bacteria</taxon>
        <taxon>Pseudomonadati</taxon>
        <taxon>Bacteroidota</taxon>
        <taxon>Cytophagia</taxon>
        <taxon>Cytophagales</taxon>
        <taxon>Mangrovivirgaceae</taxon>
        <taxon>Mangrovivirga</taxon>
    </lineage>
</organism>
<dbReference type="InterPro" id="IPR052894">
    <property type="entry name" value="AsmA-related"/>
</dbReference>
<dbReference type="EMBL" id="JAPFQN010000006">
    <property type="protein sequence ID" value="MCX2744917.1"/>
    <property type="molecule type" value="Genomic_DNA"/>
</dbReference>
<dbReference type="PANTHER" id="PTHR30441:SF8">
    <property type="entry name" value="DUF748 DOMAIN-CONTAINING PROTEIN"/>
    <property type="match status" value="1"/>
</dbReference>
<comment type="caution">
    <text evidence="2">The sequence shown here is derived from an EMBL/GenBank/DDBJ whole genome shotgun (WGS) entry which is preliminary data.</text>
</comment>
<keyword evidence="3" id="KW-1185">Reference proteome</keyword>
<dbReference type="InterPro" id="IPR007844">
    <property type="entry name" value="AsmA"/>
</dbReference>
<evidence type="ECO:0000313" key="2">
    <source>
        <dbReference type="EMBL" id="MCX2744917.1"/>
    </source>
</evidence>
<feature type="domain" description="AsmA" evidence="1">
    <location>
        <begin position="1"/>
        <end position="182"/>
    </location>
</feature>
<gene>
    <name evidence="2" type="ORF">OO013_13625</name>
</gene>
<dbReference type="Pfam" id="PF05170">
    <property type="entry name" value="AsmA"/>
    <property type="match status" value="1"/>
</dbReference>
<proteinExistence type="predicted"/>
<evidence type="ECO:0000313" key="3">
    <source>
        <dbReference type="Proteomes" id="UP001209885"/>
    </source>
</evidence>